<dbReference type="STRING" id="1120996.SAMN02746066_03332"/>
<evidence type="ECO:0000313" key="2">
    <source>
        <dbReference type="Proteomes" id="UP000184038"/>
    </source>
</evidence>
<proteinExistence type="predicted"/>
<accession>A0A1M7LP04</accession>
<evidence type="ECO:0000313" key="1">
    <source>
        <dbReference type="EMBL" id="SHM79747.1"/>
    </source>
</evidence>
<dbReference type="RefSeq" id="WP_073289530.1">
    <property type="nucleotide sequence ID" value="NZ_FRCP01000017.1"/>
</dbReference>
<dbReference type="EMBL" id="FRCP01000017">
    <property type="protein sequence ID" value="SHM79747.1"/>
    <property type="molecule type" value="Genomic_DNA"/>
</dbReference>
<dbReference type="SUPFAM" id="SSF54593">
    <property type="entry name" value="Glyoxalase/Bleomycin resistance protein/Dihydroxybiphenyl dioxygenase"/>
    <property type="match status" value="1"/>
</dbReference>
<dbReference type="AlphaFoldDB" id="A0A1M7LP04"/>
<gene>
    <name evidence="1" type="ORF">SAMN02746066_03332</name>
</gene>
<organism evidence="1 2">
    <name type="scientific">Anaerosporobacter mobilis DSM 15930</name>
    <dbReference type="NCBI Taxonomy" id="1120996"/>
    <lineage>
        <taxon>Bacteria</taxon>
        <taxon>Bacillati</taxon>
        <taxon>Bacillota</taxon>
        <taxon>Clostridia</taxon>
        <taxon>Lachnospirales</taxon>
        <taxon>Lachnospiraceae</taxon>
        <taxon>Anaerosporobacter</taxon>
    </lineage>
</organism>
<reference evidence="1 2" key="1">
    <citation type="submission" date="2016-11" db="EMBL/GenBank/DDBJ databases">
        <authorList>
            <person name="Jaros S."/>
            <person name="Januszkiewicz K."/>
            <person name="Wedrychowicz H."/>
        </authorList>
    </citation>
    <scope>NUCLEOTIDE SEQUENCE [LARGE SCALE GENOMIC DNA]</scope>
    <source>
        <strain evidence="1 2">DSM 15930</strain>
    </source>
</reference>
<dbReference type="InterPro" id="IPR029068">
    <property type="entry name" value="Glyas_Bleomycin-R_OHBP_Dase"/>
</dbReference>
<name>A0A1M7LP04_9FIRM</name>
<keyword evidence="2" id="KW-1185">Reference proteome</keyword>
<dbReference type="Proteomes" id="UP000184038">
    <property type="component" value="Unassembled WGS sequence"/>
</dbReference>
<protein>
    <recommendedName>
        <fullName evidence="3">Glyoxalase-like domain-containing protein</fullName>
    </recommendedName>
</protein>
<evidence type="ECO:0008006" key="3">
    <source>
        <dbReference type="Google" id="ProtNLM"/>
    </source>
</evidence>
<sequence length="209" mass="24169">MIVKFDHITYTCATAYEDDVKNMLPQYKVKFKEKNLFNIEIKNELMNKKQKYHNITMLYKDKGLPIELTTYDSCEVDSNVFNLSDTVISINTANKEKTEILLSDLGFNKETNNSDRWVLHPILDNVDILVEIKENNSEVISYLDANGFTSIAFIVINSSKYRQRLLKLGYQVSEINQLIVNNKELSIFFLIGYSGEIIEFISIKNNEGI</sequence>
<dbReference type="OrthoDB" id="3035261at2"/>